<accession>A0ABR9JYB2</accession>
<reference evidence="10 11" key="1">
    <citation type="submission" date="2020-10" db="EMBL/GenBank/DDBJ databases">
        <title>Sequencing the genomes of 1000 actinobacteria strains.</title>
        <authorList>
            <person name="Klenk H.-P."/>
        </authorList>
    </citation>
    <scope>NUCLEOTIDE SEQUENCE [LARGE SCALE GENOMIC DNA]</scope>
    <source>
        <strain evidence="10 11">DSM 46744</strain>
    </source>
</reference>
<comment type="similarity">
    <text evidence="2 6">Belongs to the acyl-CoA dehydrogenase family.</text>
</comment>
<dbReference type="InterPro" id="IPR013786">
    <property type="entry name" value="AcylCoA_DH/ox_N"/>
</dbReference>
<dbReference type="EMBL" id="JADBDZ010000001">
    <property type="protein sequence ID" value="MBE1535553.1"/>
    <property type="molecule type" value="Genomic_DNA"/>
</dbReference>
<evidence type="ECO:0000259" key="9">
    <source>
        <dbReference type="Pfam" id="PF02771"/>
    </source>
</evidence>
<dbReference type="Pfam" id="PF02770">
    <property type="entry name" value="Acyl-CoA_dh_M"/>
    <property type="match status" value="1"/>
</dbReference>
<evidence type="ECO:0000256" key="1">
    <source>
        <dbReference type="ARBA" id="ARBA00001974"/>
    </source>
</evidence>
<proteinExistence type="inferred from homology"/>
<comment type="cofactor">
    <cofactor evidence="1 6">
        <name>FAD</name>
        <dbReference type="ChEBI" id="CHEBI:57692"/>
    </cofactor>
</comment>
<gene>
    <name evidence="10" type="ORF">H4W34_005386</name>
</gene>
<dbReference type="Pfam" id="PF02771">
    <property type="entry name" value="Acyl-CoA_dh_N"/>
    <property type="match status" value="1"/>
</dbReference>
<evidence type="ECO:0000256" key="2">
    <source>
        <dbReference type="ARBA" id="ARBA00009347"/>
    </source>
</evidence>
<dbReference type="InterPro" id="IPR052161">
    <property type="entry name" value="Mycobact_Acyl-CoA_DH"/>
</dbReference>
<keyword evidence="3 6" id="KW-0285">Flavoprotein</keyword>
<dbReference type="InterPro" id="IPR046373">
    <property type="entry name" value="Acyl-CoA_Oxase/DH_mid-dom_sf"/>
</dbReference>
<evidence type="ECO:0000313" key="11">
    <source>
        <dbReference type="Proteomes" id="UP000627838"/>
    </source>
</evidence>
<dbReference type="Proteomes" id="UP000627838">
    <property type="component" value="Unassembled WGS sequence"/>
</dbReference>
<evidence type="ECO:0000313" key="10">
    <source>
        <dbReference type="EMBL" id="MBE1535553.1"/>
    </source>
</evidence>
<dbReference type="Pfam" id="PF00441">
    <property type="entry name" value="Acyl-CoA_dh_1"/>
    <property type="match status" value="1"/>
</dbReference>
<dbReference type="PANTHER" id="PTHR43292">
    <property type="entry name" value="ACYL-COA DEHYDROGENASE"/>
    <property type="match status" value="1"/>
</dbReference>
<dbReference type="RefSeq" id="WP_192761734.1">
    <property type="nucleotide sequence ID" value="NZ_JADBDZ010000001.1"/>
</dbReference>
<dbReference type="InterPro" id="IPR009100">
    <property type="entry name" value="AcylCoA_DH/oxidase_NM_dom_sf"/>
</dbReference>
<dbReference type="PANTHER" id="PTHR43292:SF3">
    <property type="entry name" value="ACYL-COA DEHYDROGENASE FADE29"/>
    <property type="match status" value="1"/>
</dbReference>
<feature type="domain" description="Acyl-CoA oxidase/dehydrogenase middle" evidence="8">
    <location>
        <begin position="122"/>
        <end position="203"/>
    </location>
</feature>
<evidence type="ECO:0000259" key="7">
    <source>
        <dbReference type="Pfam" id="PF00441"/>
    </source>
</evidence>
<dbReference type="Gene3D" id="1.20.140.10">
    <property type="entry name" value="Butyryl-CoA Dehydrogenase, subunit A, domain 3"/>
    <property type="match status" value="1"/>
</dbReference>
<evidence type="ECO:0000256" key="6">
    <source>
        <dbReference type="RuleBase" id="RU362125"/>
    </source>
</evidence>
<evidence type="ECO:0000259" key="8">
    <source>
        <dbReference type="Pfam" id="PF02770"/>
    </source>
</evidence>
<keyword evidence="4 6" id="KW-0274">FAD</keyword>
<evidence type="ECO:0000256" key="4">
    <source>
        <dbReference type="ARBA" id="ARBA00022827"/>
    </source>
</evidence>
<dbReference type="InterPro" id="IPR037069">
    <property type="entry name" value="AcylCoA_DH/ox_N_sf"/>
</dbReference>
<evidence type="ECO:0000256" key="3">
    <source>
        <dbReference type="ARBA" id="ARBA00022630"/>
    </source>
</evidence>
<dbReference type="Gene3D" id="1.10.540.10">
    <property type="entry name" value="Acyl-CoA dehydrogenase/oxidase, N-terminal domain"/>
    <property type="match status" value="1"/>
</dbReference>
<organism evidence="10 11">
    <name type="scientific">Actinomadura algeriensis</name>
    <dbReference type="NCBI Taxonomy" id="1679523"/>
    <lineage>
        <taxon>Bacteria</taxon>
        <taxon>Bacillati</taxon>
        <taxon>Actinomycetota</taxon>
        <taxon>Actinomycetes</taxon>
        <taxon>Streptosporangiales</taxon>
        <taxon>Thermomonosporaceae</taxon>
        <taxon>Actinomadura</taxon>
    </lineage>
</organism>
<feature type="domain" description="Acyl-CoA dehydrogenase/oxidase C-terminal" evidence="7">
    <location>
        <begin position="227"/>
        <end position="382"/>
    </location>
</feature>
<evidence type="ECO:0000256" key="5">
    <source>
        <dbReference type="ARBA" id="ARBA00023002"/>
    </source>
</evidence>
<sequence length="401" mass="43139">MDFRESDELAAHRDAARAWVRANVRPEWVDEQRRSGCHQTPALHERLARDGILAAGWPKEYGGGDVDPDYARAVFDECARTGLHFDGWSTTSMVLHTVLHVGTEEQKRRYLPGALRGEILIALGYSEPDSGSDVAAAKTTAVRDGDAWVVDGQKMFTSTAQVCSHVFVLARTNPDAPKHAGLSLLLVPTDDPGFECRPIHTLGGQVTNATFYSSVRVPGTALIGEVDQGWNAMRVALVYERGVSGPASVDWSLAPDLAAWADGARRPDGTPVLDDPLVAERIGRIAVEEEVSRLLGGWMNWHAAQGGVPGTEGSMRKLYWSESGQRHLADALDVLGAEGLLAPDAPDAPAGGMFEHEFRAAAVTTIYGGASEVLRDIIAERCLGLPRSRPQVKPARPAGTG</sequence>
<dbReference type="Gene3D" id="2.40.110.10">
    <property type="entry name" value="Butyryl-CoA Dehydrogenase, subunit A, domain 2"/>
    <property type="match status" value="1"/>
</dbReference>
<dbReference type="SUPFAM" id="SSF47203">
    <property type="entry name" value="Acyl-CoA dehydrogenase C-terminal domain-like"/>
    <property type="match status" value="1"/>
</dbReference>
<name>A0ABR9JYB2_9ACTN</name>
<protein>
    <submittedName>
        <fullName evidence="10">Alkylation response protein AidB-like acyl-CoA dehydrogenase</fullName>
    </submittedName>
</protein>
<dbReference type="InterPro" id="IPR006091">
    <property type="entry name" value="Acyl-CoA_Oxase/DH_mid-dom"/>
</dbReference>
<feature type="domain" description="Acyl-CoA dehydrogenase/oxidase N-terminal" evidence="9">
    <location>
        <begin position="7"/>
        <end position="118"/>
    </location>
</feature>
<keyword evidence="5 6" id="KW-0560">Oxidoreductase</keyword>
<dbReference type="InterPro" id="IPR036250">
    <property type="entry name" value="AcylCo_DH-like_C"/>
</dbReference>
<dbReference type="InterPro" id="IPR009075">
    <property type="entry name" value="AcylCo_DH/oxidase_C"/>
</dbReference>
<dbReference type="SUPFAM" id="SSF56645">
    <property type="entry name" value="Acyl-CoA dehydrogenase NM domain-like"/>
    <property type="match status" value="1"/>
</dbReference>
<comment type="caution">
    <text evidence="10">The sequence shown here is derived from an EMBL/GenBank/DDBJ whole genome shotgun (WGS) entry which is preliminary data.</text>
</comment>
<keyword evidence="11" id="KW-1185">Reference proteome</keyword>